<dbReference type="Proteomes" id="UP000593994">
    <property type="component" value="Chromosome"/>
</dbReference>
<protein>
    <submittedName>
        <fullName evidence="1">Uncharacterized protein</fullName>
    </submittedName>
</protein>
<evidence type="ECO:0000313" key="1">
    <source>
        <dbReference type="EMBL" id="QOY52519.1"/>
    </source>
</evidence>
<keyword evidence="2" id="KW-1185">Reference proteome</keyword>
<dbReference type="EMBL" id="CP054492">
    <property type="protein sequence ID" value="QOY52519.1"/>
    <property type="molecule type" value="Genomic_DNA"/>
</dbReference>
<reference evidence="1 2" key="1">
    <citation type="submission" date="2020-05" db="EMBL/GenBank/DDBJ databases">
        <title>Sulfurimonas marisnigri, sp. nov., and Sulfurimonas baltica, sp. nov., manganese oxide reducing chemolithoautotrophs of the class Epsilonproteobacteria isolated from the pelagic redoxclines of the Black and Baltic Seas and emended description of the genus Sulfurimonas.</title>
        <authorList>
            <person name="Henkel J.V."/>
            <person name="Laudan C."/>
            <person name="Werner J."/>
            <person name="Neu T."/>
            <person name="Plewe S."/>
            <person name="Sproer C."/>
            <person name="Bunk B."/>
            <person name="Schulz-Vogt H.N."/>
        </authorList>
    </citation>
    <scope>NUCLEOTIDE SEQUENCE [LARGE SCALE GENOMIC DNA]</scope>
    <source>
        <strain evidence="1 2">GD2</strain>
    </source>
</reference>
<name>A0A7S7LXQ1_9BACT</name>
<dbReference type="AlphaFoldDB" id="A0A7S7LXQ1"/>
<organism evidence="1 2">
    <name type="scientific">Candidatus Sulfurimonas baltica</name>
    <dbReference type="NCBI Taxonomy" id="2740404"/>
    <lineage>
        <taxon>Bacteria</taxon>
        <taxon>Pseudomonadati</taxon>
        <taxon>Campylobacterota</taxon>
        <taxon>Epsilonproteobacteria</taxon>
        <taxon>Campylobacterales</taxon>
        <taxon>Sulfurimonadaceae</taxon>
        <taxon>Sulfurimonas</taxon>
    </lineage>
</organism>
<proteinExistence type="predicted"/>
<evidence type="ECO:0000313" key="2">
    <source>
        <dbReference type="Proteomes" id="UP000593994"/>
    </source>
</evidence>
<accession>A0A7S7LXQ1</accession>
<gene>
    <name evidence="1" type="ORF">HUE88_02160</name>
</gene>
<sequence length="74" mass="8850">MKIWISDTQTTSHRIVRLSSEEHSNHSYAGNFNDDELRGFFLEIQDDMDVDKNIKLIKYYGYLHLFIIAKKKDR</sequence>
<dbReference type="RefSeq" id="WP_194370625.1">
    <property type="nucleotide sequence ID" value="NZ_CP054492.1"/>
</dbReference>
<dbReference type="KEGG" id="sbal:HUE88_02160"/>